<gene>
    <name evidence="3" type="ORF">ACFO5R_16935</name>
</gene>
<dbReference type="AlphaFoldDB" id="A0ABD5PT13"/>
<feature type="region of interest" description="Disordered" evidence="1">
    <location>
        <begin position="1"/>
        <end position="35"/>
    </location>
</feature>
<comment type="caution">
    <text evidence="3">The sequence shown here is derived from an EMBL/GenBank/DDBJ whole genome shotgun (WGS) entry which is preliminary data.</text>
</comment>
<evidence type="ECO:0000256" key="2">
    <source>
        <dbReference type="SAM" id="Phobius"/>
    </source>
</evidence>
<accession>A0ABD5PT13</accession>
<protein>
    <recommendedName>
        <fullName evidence="5">Major facilitator superfamily (MFS) profile domain-containing protein</fullName>
    </recommendedName>
</protein>
<name>A0ABD5PT13_9EURY</name>
<evidence type="ECO:0008006" key="5">
    <source>
        <dbReference type="Google" id="ProtNLM"/>
    </source>
</evidence>
<dbReference type="Proteomes" id="UP001595898">
    <property type="component" value="Unassembled WGS sequence"/>
</dbReference>
<evidence type="ECO:0000313" key="4">
    <source>
        <dbReference type="Proteomes" id="UP001595898"/>
    </source>
</evidence>
<feature type="transmembrane region" description="Helical" evidence="2">
    <location>
        <begin position="82"/>
        <end position="101"/>
    </location>
</feature>
<keyword evidence="2" id="KW-1133">Transmembrane helix</keyword>
<evidence type="ECO:0000256" key="1">
    <source>
        <dbReference type="SAM" id="MobiDB-lite"/>
    </source>
</evidence>
<dbReference type="EMBL" id="JBHSFA010000009">
    <property type="protein sequence ID" value="MFC4543613.1"/>
    <property type="molecule type" value="Genomic_DNA"/>
</dbReference>
<feature type="transmembrane region" description="Helical" evidence="2">
    <location>
        <begin position="42"/>
        <end position="75"/>
    </location>
</feature>
<keyword evidence="4" id="KW-1185">Reference proteome</keyword>
<dbReference type="RefSeq" id="WP_250138612.1">
    <property type="nucleotide sequence ID" value="NZ_JALIQP010000001.1"/>
</dbReference>
<keyword evidence="2" id="KW-0812">Transmembrane</keyword>
<sequence>MSSPGSEAGSESDEDRRPDDHRSGRGGTPANPLDRVRRESRIHAVALIAAVAIGLVAAWLHWAGLLLGGALVGLVAPTLRRAVLGTIGFGALVLVVFAVSLGGSVGAVVGMVPVVYLVVAAAFGLPLFGSLVRGLI</sequence>
<evidence type="ECO:0000313" key="3">
    <source>
        <dbReference type="EMBL" id="MFC4543613.1"/>
    </source>
</evidence>
<feature type="transmembrane region" description="Helical" evidence="2">
    <location>
        <begin position="107"/>
        <end position="132"/>
    </location>
</feature>
<organism evidence="3 4">
    <name type="scientific">Halosolutus amylolyticus</name>
    <dbReference type="NCBI Taxonomy" id="2932267"/>
    <lineage>
        <taxon>Archaea</taxon>
        <taxon>Methanobacteriati</taxon>
        <taxon>Methanobacteriota</taxon>
        <taxon>Stenosarchaea group</taxon>
        <taxon>Halobacteria</taxon>
        <taxon>Halobacteriales</taxon>
        <taxon>Natrialbaceae</taxon>
        <taxon>Halosolutus</taxon>
    </lineage>
</organism>
<keyword evidence="2" id="KW-0472">Membrane</keyword>
<proteinExistence type="predicted"/>
<feature type="compositionally biased region" description="Basic and acidic residues" evidence="1">
    <location>
        <begin position="14"/>
        <end position="23"/>
    </location>
</feature>
<reference evidence="3 4" key="1">
    <citation type="journal article" date="2019" name="Int. J. Syst. Evol. Microbiol.">
        <title>The Global Catalogue of Microorganisms (GCM) 10K type strain sequencing project: providing services to taxonomists for standard genome sequencing and annotation.</title>
        <authorList>
            <consortium name="The Broad Institute Genomics Platform"/>
            <consortium name="The Broad Institute Genome Sequencing Center for Infectious Disease"/>
            <person name="Wu L."/>
            <person name="Ma J."/>
        </authorList>
    </citation>
    <scope>NUCLEOTIDE SEQUENCE [LARGE SCALE GENOMIC DNA]</scope>
    <source>
        <strain evidence="3 4">WLHS5</strain>
    </source>
</reference>